<dbReference type="InterPro" id="IPR019159">
    <property type="entry name" value="CCDC93_CC"/>
</dbReference>
<sequence>MSDRIEIQSNAADNPKMREIYDILLMAGYFRIRIPSLNDFDKIMGGLAWCITCSNFDIDIEYNDEMKLGEKIKIGEKICAVLKQMQCPYSLQSFQIQGLDANSIFPVIQWLIKFVYETREQRQDFNKKMSVFLGKNVYKQFQINERKEKLSLLDMQKQYYAETEPRITKNNKIKKLDKQDPLRVYSGLIEFGDVTAFKTYNKLCSIMSGKISLEDKGGKISQKASQFEQSQDIQNAKGGKNDKNQLDVTNLLFHGSTSQKDSDQNQVQNQDEDLVLDQDLIANFKDIANIGGTGGNISSKLMQLIDQDQINNALSEQQQKANEQQNDEDDPLNIARIILNEKKFHEGQIIAMNKKIEQMTRELEEISDELYGIKEKETTTNKQYDEYVENFDQLNQLHNNMSQQLDKLKSGISEQEKLQTEKLVEKKIELEQQKKALKKSIKQQQEELQKQEEKVSTEIPQWEQTDDYINQLYQDVAEKKEKHEEKFKQLAQLNKEIQVLQRKIESVPSATEIAQYHQKLQELFENIHLENQRYRDKYIKYNASTDVLNLTKQYVEIMRTFKENFQNCRSSKTQRESFIQDLTETRKGLMANLDKSIKFENKLNKNREDKQTQLIQQQNLERDYFKLLKELKMEFEKGDEIQNNIVVLQTQLKQLQNSQ</sequence>
<dbReference type="PANTHER" id="PTHR16441">
    <property type="entry name" value="FIDIPIDINE"/>
    <property type="match status" value="1"/>
</dbReference>
<accession>A0A0V0QJW1</accession>
<feature type="domain" description="CCDC93 coiled-coil" evidence="4">
    <location>
        <begin position="166"/>
        <end position="641"/>
    </location>
</feature>
<evidence type="ECO:0000256" key="1">
    <source>
        <dbReference type="ARBA" id="ARBA00007219"/>
    </source>
</evidence>
<protein>
    <submittedName>
        <fullName evidence="6">Uncharacterized protein</fullName>
    </submittedName>
</protein>
<feature type="domain" description="CCDC93 N-terminal" evidence="5">
    <location>
        <begin position="13"/>
        <end position="116"/>
    </location>
</feature>
<evidence type="ECO:0000259" key="5">
    <source>
        <dbReference type="Pfam" id="PF21673"/>
    </source>
</evidence>
<evidence type="ECO:0000313" key="7">
    <source>
        <dbReference type="Proteomes" id="UP000054937"/>
    </source>
</evidence>
<reference evidence="6 7" key="1">
    <citation type="journal article" date="2015" name="Sci. Rep.">
        <title>Genome of the facultative scuticociliatosis pathogen Pseudocohnilembus persalinus provides insight into its virulence through horizontal gene transfer.</title>
        <authorList>
            <person name="Xiong J."/>
            <person name="Wang G."/>
            <person name="Cheng J."/>
            <person name="Tian M."/>
            <person name="Pan X."/>
            <person name="Warren A."/>
            <person name="Jiang C."/>
            <person name="Yuan D."/>
            <person name="Miao W."/>
        </authorList>
    </citation>
    <scope>NUCLEOTIDE SEQUENCE [LARGE SCALE GENOMIC DNA]</scope>
    <source>
        <strain evidence="6">36N120E</strain>
    </source>
</reference>
<dbReference type="OrthoDB" id="16092at2759"/>
<dbReference type="OMA" id="YERQEAP"/>
<comment type="caution">
    <text evidence="6">The sequence shown here is derived from an EMBL/GenBank/DDBJ whole genome shotgun (WGS) entry which is preliminary data.</text>
</comment>
<evidence type="ECO:0000256" key="3">
    <source>
        <dbReference type="SAM" id="Coils"/>
    </source>
</evidence>
<dbReference type="EMBL" id="LDAU01000154">
    <property type="protein sequence ID" value="KRX02498.1"/>
    <property type="molecule type" value="Genomic_DNA"/>
</dbReference>
<comment type="similarity">
    <text evidence="1">Belongs to the CCDC93 family.</text>
</comment>
<evidence type="ECO:0000256" key="2">
    <source>
        <dbReference type="ARBA" id="ARBA00023054"/>
    </source>
</evidence>
<dbReference type="InterPro" id="IPR048747">
    <property type="entry name" value="CCDC93_N"/>
</dbReference>
<proteinExistence type="inferred from homology"/>
<dbReference type="InterPro" id="IPR039116">
    <property type="entry name" value="CCDC93"/>
</dbReference>
<evidence type="ECO:0000259" key="4">
    <source>
        <dbReference type="Pfam" id="PF09762"/>
    </source>
</evidence>
<name>A0A0V0QJW1_PSEPJ</name>
<dbReference type="PANTHER" id="PTHR16441:SF0">
    <property type="entry name" value="COILED-COIL DOMAIN-CONTAINING PROTEIN 93"/>
    <property type="match status" value="1"/>
</dbReference>
<dbReference type="AlphaFoldDB" id="A0A0V0QJW1"/>
<dbReference type="Pfam" id="PF21673">
    <property type="entry name" value="CCDC93_N"/>
    <property type="match status" value="1"/>
</dbReference>
<dbReference type="GO" id="GO:0006893">
    <property type="term" value="P:Golgi to plasma membrane transport"/>
    <property type="evidence" value="ECO:0007669"/>
    <property type="project" value="TreeGrafter"/>
</dbReference>
<feature type="coiled-coil region" evidence="3">
    <location>
        <begin position="307"/>
        <end position="537"/>
    </location>
</feature>
<organism evidence="6 7">
    <name type="scientific">Pseudocohnilembus persalinus</name>
    <name type="common">Ciliate</name>
    <dbReference type="NCBI Taxonomy" id="266149"/>
    <lineage>
        <taxon>Eukaryota</taxon>
        <taxon>Sar</taxon>
        <taxon>Alveolata</taxon>
        <taxon>Ciliophora</taxon>
        <taxon>Intramacronucleata</taxon>
        <taxon>Oligohymenophorea</taxon>
        <taxon>Scuticociliatia</taxon>
        <taxon>Philasterida</taxon>
        <taxon>Pseudocohnilembidae</taxon>
        <taxon>Pseudocohnilembus</taxon>
    </lineage>
</organism>
<dbReference type="Pfam" id="PF09762">
    <property type="entry name" value="CCDC93_CC"/>
    <property type="match status" value="1"/>
</dbReference>
<dbReference type="InParanoid" id="A0A0V0QJW1"/>
<evidence type="ECO:0000313" key="6">
    <source>
        <dbReference type="EMBL" id="KRX02498.1"/>
    </source>
</evidence>
<keyword evidence="7" id="KW-1185">Reference proteome</keyword>
<dbReference type="Proteomes" id="UP000054937">
    <property type="component" value="Unassembled WGS sequence"/>
</dbReference>
<keyword evidence="2 3" id="KW-0175">Coiled coil</keyword>
<gene>
    <name evidence="6" type="ORF">PPERSA_11838</name>
</gene>